<dbReference type="InterPro" id="IPR003615">
    <property type="entry name" value="HNH_nuc"/>
</dbReference>
<evidence type="ECO:0000259" key="1">
    <source>
        <dbReference type="Pfam" id="PF13391"/>
    </source>
</evidence>
<accession>C6HH53</accession>
<reference evidence="3" key="1">
    <citation type="submission" date="2009-05" db="EMBL/GenBank/DDBJ databases">
        <title>The genome sequence of Ajellomyces capsulatus strain H143.</title>
        <authorList>
            <person name="Champion M."/>
            <person name="Cuomo C.A."/>
            <person name="Ma L.-J."/>
            <person name="Henn M.R."/>
            <person name="Sil A."/>
            <person name="Goldman B."/>
            <person name="Young S.K."/>
            <person name="Kodira C.D."/>
            <person name="Zeng Q."/>
            <person name="Koehrsen M."/>
            <person name="Alvarado L."/>
            <person name="Berlin A.M."/>
            <person name="Borenstein D."/>
            <person name="Chen Z."/>
            <person name="Engels R."/>
            <person name="Freedman E."/>
            <person name="Gellesch M."/>
            <person name="Goldberg J."/>
            <person name="Griggs A."/>
            <person name="Gujja S."/>
            <person name="Heiman D.I."/>
            <person name="Hepburn T.A."/>
            <person name="Howarth C."/>
            <person name="Jen D."/>
            <person name="Larson L."/>
            <person name="Lewis B."/>
            <person name="Mehta T."/>
            <person name="Park D."/>
            <person name="Pearson M."/>
            <person name="Roberts A."/>
            <person name="Saif S."/>
            <person name="Shea T.D."/>
            <person name="Shenoy N."/>
            <person name="Sisk P."/>
            <person name="Stolte C."/>
            <person name="Sykes S."/>
            <person name="Walk T."/>
            <person name="White J."/>
            <person name="Yandava C."/>
            <person name="Klein B."/>
            <person name="McEwen J.G."/>
            <person name="Puccia R."/>
            <person name="Goldman G.H."/>
            <person name="Felipe M.S."/>
            <person name="Nino-Vega G."/>
            <person name="San-Blas G."/>
            <person name="Taylor J.W."/>
            <person name="Mendoza L."/>
            <person name="Galagan J.E."/>
            <person name="Nusbaum C."/>
            <person name="Birren B.W."/>
        </authorList>
    </citation>
    <scope>NUCLEOTIDE SEQUENCE [LARGE SCALE GENOMIC DNA]</scope>
    <source>
        <strain evidence="3">H143</strain>
    </source>
</reference>
<gene>
    <name evidence="2" type="ORF">HCDG_05534</name>
</gene>
<dbReference type="HOGENOM" id="CLU_725553_0_0_1"/>
<dbReference type="OrthoDB" id="2104739at2759"/>
<dbReference type="VEuPathDB" id="FungiDB:HCDG_05534"/>
<feature type="domain" description="HNH nuclease" evidence="1">
    <location>
        <begin position="147"/>
        <end position="239"/>
    </location>
</feature>
<dbReference type="STRING" id="544712.C6HH53"/>
<evidence type="ECO:0000313" key="2">
    <source>
        <dbReference type="EMBL" id="EER40137.1"/>
    </source>
</evidence>
<dbReference type="Pfam" id="PF13391">
    <property type="entry name" value="HNH_2"/>
    <property type="match status" value="1"/>
</dbReference>
<evidence type="ECO:0000313" key="3">
    <source>
        <dbReference type="Proteomes" id="UP000002624"/>
    </source>
</evidence>
<protein>
    <recommendedName>
        <fullName evidence="1">HNH nuclease domain-containing protein</fullName>
    </recommendedName>
</protein>
<dbReference type="Proteomes" id="UP000002624">
    <property type="component" value="Unassembled WGS sequence"/>
</dbReference>
<dbReference type="EMBL" id="GG692427">
    <property type="protein sequence ID" value="EER40137.1"/>
    <property type="molecule type" value="Genomic_DNA"/>
</dbReference>
<proteinExistence type="predicted"/>
<dbReference type="AlphaFoldDB" id="C6HH53"/>
<name>C6HH53_AJECH</name>
<sequence>MFSLTASSSPSDALSEAPSDLSTFVQSKVEFKTRLERYTPLNPNDDTVHFLEIFFKFLPEDGKYHLSEGVVGCTTDASLRQLVSSLDTGLLRPIKAHGGKTPAITPSPRFGVEDSIEELNSMDFEPISRNEQRRLRNKCLSRDGQMCVISKAHNEDAHPPPDSLFAPLETAHIIPFSLASFSGEEERLRTSTIWTNIYRYFPSLRSRMNFTLDNVNEVENAMMLIPSLHTEFGRFHFALEATTTIHRYRVKTFKNFTTINNHFLPTNRIEEANWLKESRGSWAILQVFLRKTEAPTLGIFFLAVYSTCITSSPGPDTYQLALAKNRQWASKTAEKYPSLFPSLHQSSAQISFGLAAPIRAAQEQGLKIHGAPYYIMLVAVG</sequence>
<organism evidence="2 3">
    <name type="scientific">Ajellomyces capsulatus (strain H143)</name>
    <name type="common">Darling's disease fungus</name>
    <name type="synonym">Histoplasma capsulatum</name>
    <dbReference type="NCBI Taxonomy" id="544712"/>
    <lineage>
        <taxon>Eukaryota</taxon>
        <taxon>Fungi</taxon>
        <taxon>Dikarya</taxon>
        <taxon>Ascomycota</taxon>
        <taxon>Pezizomycotina</taxon>
        <taxon>Eurotiomycetes</taxon>
        <taxon>Eurotiomycetidae</taxon>
        <taxon>Onygenales</taxon>
        <taxon>Ajellomycetaceae</taxon>
        <taxon>Histoplasma</taxon>
    </lineage>
</organism>